<gene>
    <name evidence="1" type="ORF">GC097_00305</name>
</gene>
<accession>A0ABX1ZED3</accession>
<organism evidence="1 2">
    <name type="scientific">Paenibacillus planticolens</name>
    <dbReference type="NCBI Taxonomy" id="2654976"/>
    <lineage>
        <taxon>Bacteria</taxon>
        <taxon>Bacillati</taxon>
        <taxon>Bacillota</taxon>
        <taxon>Bacilli</taxon>
        <taxon>Bacillales</taxon>
        <taxon>Paenibacillaceae</taxon>
        <taxon>Paenibacillus</taxon>
    </lineage>
</organism>
<comment type="caution">
    <text evidence="1">The sequence shown here is derived from an EMBL/GenBank/DDBJ whole genome shotgun (WGS) entry which is preliminary data.</text>
</comment>
<keyword evidence="2" id="KW-1185">Reference proteome</keyword>
<reference evidence="1 2" key="1">
    <citation type="submission" date="2019-10" db="EMBL/GenBank/DDBJ databases">
        <title>Description of Paenibacillus pedi sp. nov.</title>
        <authorList>
            <person name="Carlier A."/>
            <person name="Qi S."/>
        </authorList>
    </citation>
    <scope>NUCLEOTIDE SEQUENCE [LARGE SCALE GENOMIC DNA]</scope>
    <source>
        <strain evidence="1 2">LMG 31457</strain>
    </source>
</reference>
<dbReference type="Proteomes" id="UP000618579">
    <property type="component" value="Unassembled WGS sequence"/>
</dbReference>
<dbReference type="EMBL" id="WHNZ01000004">
    <property type="protein sequence ID" value="NOU98468.1"/>
    <property type="molecule type" value="Genomic_DNA"/>
</dbReference>
<sequence>MSNVINTQTGEIIDEVTSGSFRNGTDQPITVALEIKPGETVKPFKARKFSKTHDFTMVFHGSTRELVRSKALADDEKAVLFSLLIYLDYDQYVKDEDAFFFNVNRAAELMGWSRHRCGRVLESLRSKRLVGTTTIGRAKYYMLNPTFIYRGDTASLAAAVRLFEQAAEDDE</sequence>
<name>A0ABX1ZED3_9BACL</name>
<dbReference type="RefSeq" id="WP_171681360.1">
    <property type="nucleotide sequence ID" value="NZ_WHNZ01000004.1"/>
</dbReference>
<evidence type="ECO:0000313" key="2">
    <source>
        <dbReference type="Proteomes" id="UP000618579"/>
    </source>
</evidence>
<evidence type="ECO:0000313" key="1">
    <source>
        <dbReference type="EMBL" id="NOU98468.1"/>
    </source>
</evidence>
<protein>
    <submittedName>
        <fullName evidence="1">Uncharacterized protein</fullName>
    </submittedName>
</protein>
<proteinExistence type="predicted"/>